<feature type="domain" description="NmrA-like" evidence="4">
    <location>
        <begin position="3"/>
        <end position="253"/>
    </location>
</feature>
<gene>
    <name evidence="5" type="primary">swnN-0</name>
    <name evidence="5" type="ORF">Cob_v011352</name>
</gene>
<dbReference type="InterPro" id="IPR051609">
    <property type="entry name" value="NmrA/Isoflavone_reductase-like"/>
</dbReference>
<accession>N4ULM0</accession>
<dbReference type="OrthoDB" id="10000533at2759"/>
<evidence type="ECO:0000313" key="6">
    <source>
        <dbReference type="Proteomes" id="UP000014480"/>
    </source>
</evidence>
<dbReference type="InterPro" id="IPR036291">
    <property type="entry name" value="NAD(P)-bd_dom_sf"/>
</dbReference>
<name>N4ULM0_COLOR</name>
<dbReference type="AlphaFoldDB" id="N4ULM0"/>
<dbReference type="GO" id="GO:0016491">
    <property type="term" value="F:oxidoreductase activity"/>
    <property type="evidence" value="ECO:0007669"/>
    <property type="project" value="UniProtKB-KW"/>
</dbReference>
<dbReference type="InterPro" id="IPR008030">
    <property type="entry name" value="NmrA-like"/>
</dbReference>
<evidence type="ECO:0000256" key="3">
    <source>
        <dbReference type="ARBA" id="ARBA00023002"/>
    </source>
</evidence>
<protein>
    <submittedName>
        <fullName evidence="5">Oxidoreductase swnN</fullName>
    </submittedName>
</protein>
<evidence type="ECO:0000256" key="1">
    <source>
        <dbReference type="ARBA" id="ARBA00005725"/>
    </source>
</evidence>
<sequence length="300" mass="32850">MVTVAVAGGTGGVGRAIVEQLQLSGKHKFYVLSRRVPESSSKDTMAFLQVRYDDVDSLVRVLEDNGIDTVISALTMESEAGSKSQLNLIAAADRSSATHRFIPSDDSIFAQLGAKFLLENAAALKNTKLEYTRIFNGMFMDYWGMPHVHTFLAPFHYGIDMSLRKAVVPGSGNDVFTLTYSIDVARFIVRLLDEKDWPKKASVCGSDLTFNEFVAAAEKARGSNFEVVYDNAEKLSQGQATFPTPLNASNEIYAQMAPSLGLMITTGALRLPLEGRLNDRFPEIHAATVEELLTQAWAGK</sequence>
<comment type="similarity">
    <text evidence="1">Belongs to the NmrA-type oxidoreductase family. Isoflavone reductase subfamily.</text>
</comment>
<organism evidence="5 6">
    <name type="scientific">Colletotrichum orbiculare (strain 104-T / ATCC 96160 / CBS 514.97 / LARS 414 / MAFF 240422)</name>
    <name type="common">Cucumber anthracnose fungus</name>
    <name type="synonym">Colletotrichum lagenarium</name>
    <dbReference type="NCBI Taxonomy" id="1213857"/>
    <lineage>
        <taxon>Eukaryota</taxon>
        <taxon>Fungi</taxon>
        <taxon>Dikarya</taxon>
        <taxon>Ascomycota</taxon>
        <taxon>Pezizomycotina</taxon>
        <taxon>Sordariomycetes</taxon>
        <taxon>Hypocreomycetidae</taxon>
        <taxon>Glomerellales</taxon>
        <taxon>Glomerellaceae</taxon>
        <taxon>Colletotrichum</taxon>
        <taxon>Colletotrichum orbiculare species complex</taxon>
    </lineage>
</organism>
<dbReference type="Gene3D" id="3.90.25.10">
    <property type="entry name" value="UDP-galactose 4-epimerase, domain 1"/>
    <property type="match status" value="1"/>
</dbReference>
<evidence type="ECO:0000256" key="2">
    <source>
        <dbReference type="ARBA" id="ARBA00022857"/>
    </source>
</evidence>
<keyword evidence="2" id="KW-0521">NADP</keyword>
<evidence type="ECO:0000313" key="5">
    <source>
        <dbReference type="EMBL" id="TDZ15606.1"/>
    </source>
</evidence>
<dbReference type="Gene3D" id="3.40.50.720">
    <property type="entry name" value="NAD(P)-binding Rossmann-like Domain"/>
    <property type="match status" value="1"/>
</dbReference>
<reference evidence="6" key="1">
    <citation type="journal article" date="2013" name="New Phytol.">
        <title>Comparative genomic and transcriptomic analyses reveal the hemibiotrophic stage shift of Colletotrichum fungi.</title>
        <authorList>
            <person name="Gan P."/>
            <person name="Ikeda K."/>
            <person name="Irieda H."/>
            <person name="Narusaka M."/>
            <person name="O'Connell R.J."/>
            <person name="Narusaka Y."/>
            <person name="Takano Y."/>
            <person name="Kubo Y."/>
            <person name="Shirasu K."/>
        </authorList>
    </citation>
    <scope>NUCLEOTIDE SEQUENCE [LARGE SCALE GENOMIC DNA]</scope>
    <source>
        <strain evidence="6">104-T / ATCC 96160 / CBS 514.97 / LARS 414 / MAFF 240422</strain>
    </source>
</reference>
<evidence type="ECO:0000259" key="4">
    <source>
        <dbReference type="Pfam" id="PF05368"/>
    </source>
</evidence>
<proteinExistence type="inferred from homology"/>
<dbReference type="eggNOG" id="ENOG502SHPW">
    <property type="taxonomic scope" value="Eukaryota"/>
</dbReference>
<keyword evidence="3" id="KW-0560">Oxidoreductase</keyword>
<dbReference type="EMBL" id="AMCV02000039">
    <property type="protein sequence ID" value="TDZ15606.1"/>
    <property type="molecule type" value="Genomic_DNA"/>
</dbReference>
<dbReference type="PANTHER" id="PTHR47706">
    <property type="entry name" value="NMRA-LIKE FAMILY PROTEIN"/>
    <property type="match status" value="1"/>
</dbReference>
<dbReference type="Proteomes" id="UP000014480">
    <property type="component" value="Unassembled WGS sequence"/>
</dbReference>
<dbReference type="Pfam" id="PF05368">
    <property type="entry name" value="NmrA"/>
    <property type="match status" value="1"/>
</dbReference>
<keyword evidence="6" id="KW-1185">Reference proteome</keyword>
<reference evidence="6" key="2">
    <citation type="journal article" date="2019" name="Mol. Plant Microbe Interact.">
        <title>Genome sequence resources for four phytopathogenic fungi from the Colletotrichum orbiculare species complex.</title>
        <authorList>
            <person name="Gan P."/>
            <person name="Tsushima A."/>
            <person name="Narusaka M."/>
            <person name="Narusaka Y."/>
            <person name="Takano Y."/>
            <person name="Kubo Y."/>
            <person name="Shirasu K."/>
        </authorList>
    </citation>
    <scope>GENOME REANNOTATION</scope>
    <source>
        <strain evidence="6">104-T / ATCC 96160 / CBS 514.97 / LARS 414 / MAFF 240422</strain>
    </source>
</reference>
<dbReference type="SUPFAM" id="SSF51735">
    <property type="entry name" value="NAD(P)-binding Rossmann-fold domains"/>
    <property type="match status" value="1"/>
</dbReference>
<dbReference type="PANTHER" id="PTHR47706:SF4">
    <property type="entry name" value="NMRA-LIKE DOMAIN-CONTAINING PROTEIN"/>
    <property type="match status" value="1"/>
</dbReference>
<dbReference type="HOGENOM" id="CLU_044876_0_0_1"/>
<comment type="caution">
    <text evidence="5">The sequence shown here is derived from an EMBL/GenBank/DDBJ whole genome shotgun (WGS) entry which is preliminary data.</text>
</comment>